<dbReference type="InterPro" id="IPR015200">
    <property type="entry name" value="Sliding_clamp_C"/>
</dbReference>
<dbReference type="InterPro" id="IPR046938">
    <property type="entry name" value="DNA_clamp_sf"/>
</dbReference>
<reference evidence="2" key="1">
    <citation type="submission" date="2018-05" db="EMBL/GenBank/DDBJ databases">
        <authorList>
            <person name="Lanie J.A."/>
            <person name="Ng W.-L."/>
            <person name="Kazmierczak K.M."/>
            <person name="Andrzejewski T.M."/>
            <person name="Davidsen T.M."/>
            <person name="Wayne K.J."/>
            <person name="Tettelin H."/>
            <person name="Glass J.I."/>
            <person name="Rusch D."/>
            <person name="Podicherti R."/>
            <person name="Tsui H.-C.T."/>
            <person name="Winkler M.E."/>
        </authorList>
    </citation>
    <scope>NUCLEOTIDE SEQUENCE</scope>
</reference>
<dbReference type="Pfam" id="PF09116">
    <property type="entry name" value="gp45-slide_C"/>
    <property type="match status" value="1"/>
</dbReference>
<proteinExistence type="inferred from homology"/>
<evidence type="ECO:0000259" key="1">
    <source>
        <dbReference type="Pfam" id="PF09116"/>
    </source>
</evidence>
<dbReference type="EMBL" id="UINC01077080">
    <property type="protein sequence ID" value="SVC16858.1"/>
    <property type="molecule type" value="Genomic_DNA"/>
</dbReference>
<gene>
    <name evidence="2" type="ORF">METZ01_LOCUS269712</name>
</gene>
<dbReference type="SUPFAM" id="SSF55979">
    <property type="entry name" value="DNA clamp"/>
    <property type="match status" value="2"/>
</dbReference>
<dbReference type="InterPro" id="IPR046389">
    <property type="entry name" value="Sliding_clamp_T4"/>
</dbReference>
<sequence length="211" mass="23777">VLKNFSDINQNILVKQGNKLNTMSTMKNIIGEAQIEESFEREFGIYDLNEFLGVMSLGKDPDLLFEDDSFVKVKSGNSTTKYFFSDPSILVTTPESFTPPETDCTFRISQEELTAVHKACAVLQLPDVVIRNDNGNAVIVATDLKNTTSHEHRIELNPIDFDANFHFKIDNLKMISGGYDMSVASDKNVSRWTHQTKQIEYWIALEATSGQ</sequence>
<dbReference type="Gene3D" id="3.70.10.10">
    <property type="match status" value="1"/>
</dbReference>
<dbReference type="GO" id="GO:0030337">
    <property type="term" value="F:DNA polymerase processivity factor activity"/>
    <property type="evidence" value="ECO:0007669"/>
    <property type="project" value="InterPro"/>
</dbReference>
<dbReference type="GO" id="GO:0039693">
    <property type="term" value="P:viral DNA genome replication"/>
    <property type="evidence" value="ECO:0007669"/>
    <property type="project" value="InterPro"/>
</dbReference>
<feature type="domain" description="Sliding clamp C-terminal" evidence="1">
    <location>
        <begin position="106"/>
        <end position="207"/>
    </location>
</feature>
<name>A0A382JY55_9ZZZZ</name>
<evidence type="ECO:0000313" key="2">
    <source>
        <dbReference type="EMBL" id="SVC16858.1"/>
    </source>
</evidence>
<organism evidence="2">
    <name type="scientific">marine metagenome</name>
    <dbReference type="NCBI Taxonomy" id="408172"/>
    <lineage>
        <taxon>unclassified sequences</taxon>
        <taxon>metagenomes</taxon>
        <taxon>ecological metagenomes</taxon>
    </lineage>
</organism>
<protein>
    <recommendedName>
        <fullName evidence="1">Sliding clamp C-terminal domain-containing protein</fullName>
    </recommendedName>
</protein>
<dbReference type="AlphaFoldDB" id="A0A382JY55"/>
<feature type="non-terminal residue" evidence="2">
    <location>
        <position position="1"/>
    </location>
</feature>
<accession>A0A382JY55</accession>
<dbReference type="HAMAP" id="MF_04161">
    <property type="entry name" value="Sliding_clamp_T4"/>
    <property type="match status" value="1"/>
</dbReference>